<proteinExistence type="predicted"/>
<evidence type="ECO:0008006" key="3">
    <source>
        <dbReference type="Google" id="ProtNLM"/>
    </source>
</evidence>
<dbReference type="Pfam" id="PF07958">
    <property type="entry name" value="DUF1688"/>
    <property type="match status" value="1"/>
</dbReference>
<accession>A0A840AQU7</accession>
<dbReference type="PANTHER" id="PTHR31687:SF3">
    <property type="entry name" value="PROTEIN URG3"/>
    <property type="match status" value="1"/>
</dbReference>
<sequence>MASASELLTSAAVRERAHRLLALGVRGELEHFSVDLARLPAVADYVIETMRSAYPGGDIPFHSRWRHFEAGGIDRWGGLVEAAGITDPLVFGRAAYDLAIVSVLLDAGAGADWKFVEPASGETFARSEGLAIASFAMFAAGVFSSRPDDPLRADAAALAALTVEELAEGLQVGPDNPIVGLEGRVTLLNALGRVVAERIDLFGEDEARPGGLFDAVVARAVDGRIAAPVVLELVLDGLGPIWPSRLSLDGVALGDTWKHGKLVTEDATSGLMPFHKLSQWLTYSLLEPLIWTGLEVVDLDGLTGLPEYRNGGLFIDFGVLQPKDPSAFLKLWKAENEFVVEWRALTVALLDETAKLVRERAGLDAEALPLAKVLEGGTWAAGRRIAREKRVGGGPPLRLEMDGTVF</sequence>
<comment type="caution">
    <text evidence="1">The sequence shown here is derived from an EMBL/GenBank/DDBJ whole genome shotgun (WGS) entry which is preliminary data.</text>
</comment>
<dbReference type="AlphaFoldDB" id="A0A840AQU7"/>
<dbReference type="PANTHER" id="PTHR31687">
    <property type="match status" value="1"/>
</dbReference>
<dbReference type="InterPro" id="IPR012469">
    <property type="entry name" value="DUF1688"/>
</dbReference>
<keyword evidence="2" id="KW-1185">Reference proteome</keyword>
<protein>
    <recommendedName>
        <fullName evidence="3">Uracil phosphoribosyltransferase</fullName>
    </recommendedName>
</protein>
<name>A0A840AQU7_9HYPH</name>
<evidence type="ECO:0000313" key="2">
    <source>
        <dbReference type="Proteomes" id="UP000553963"/>
    </source>
</evidence>
<dbReference type="EMBL" id="JACIDS010000004">
    <property type="protein sequence ID" value="MBB3932639.1"/>
    <property type="molecule type" value="Genomic_DNA"/>
</dbReference>
<organism evidence="1 2">
    <name type="scientific">Kaistia hirudinis</name>
    <dbReference type="NCBI Taxonomy" id="1293440"/>
    <lineage>
        <taxon>Bacteria</taxon>
        <taxon>Pseudomonadati</taxon>
        <taxon>Pseudomonadota</taxon>
        <taxon>Alphaproteobacteria</taxon>
        <taxon>Hyphomicrobiales</taxon>
        <taxon>Kaistiaceae</taxon>
        <taxon>Kaistia</taxon>
    </lineage>
</organism>
<gene>
    <name evidence="1" type="ORF">GGR25_003697</name>
</gene>
<reference evidence="1 2" key="1">
    <citation type="submission" date="2020-08" db="EMBL/GenBank/DDBJ databases">
        <title>Genomic Encyclopedia of Type Strains, Phase IV (KMG-IV): sequencing the most valuable type-strain genomes for metagenomic binning, comparative biology and taxonomic classification.</title>
        <authorList>
            <person name="Goeker M."/>
        </authorList>
    </citation>
    <scope>NUCLEOTIDE SEQUENCE [LARGE SCALE GENOMIC DNA]</scope>
    <source>
        <strain evidence="1 2">DSM 25966</strain>
    </source>
</reference>
<dbReference type="RefSeq" id="WP_183400245.1">
    <property type="nucleotide sequence ID" value="NZ_JACIDS010000004.1"/>
</dbReference>
<evidence type="ECO:0000313" key="1">
    <source>
        <dbReference type="EMBL" id="MBB3932639.1"/>
    </source>
</evidence>
<dbReference type="Proteomes" id="UP000553963">
    <property type="component" value="Unassembled WGS sequence"/>
</dbReference>